<feature type="non-terminal residue" evidence="1">
    <location>
        <position position="1"/>
    </location>
</feature>
<comment type="caution">
    <text evidence="1">The sequence shown here is derived from an EMBL/GenBank/DDBJ whole genome shotgun (WGS) entry which is preliminary data.</text>
</comment>
<organism evidence="1">
    <name type="scientific">marine sediment metagenome</name>
    <dbReference type="NCBI Taxonomy" id="412755"/>
    <lineage>
        <taxon>unclassified sequences</taxon>
        <taxon>metagenomes</taxon>
        <taxon>ecological metagenomes</taxon>
    </lineage>
</organism>
<reference evidence="1" key="1">
    <citation type="journal article" date="2014" name="Front. Microbiol.">
        <title>High frequency of phylogenetically diverse reductive dehalogenase-homologous genes in deep subseafloor sedimentary metagenomes.</title>
        <authorList>
            <person name="Kawai M."/>
            <person name="Futagami T."/>
            <person name="Toyoda A."/>
            <person name="Takaki Y."/>
            <person name="Nishi S."/>
            <person name="Hori S."/>
            <person name="Arai W."/>
            <person name="Tsubouchi T."/>
            <person name="Morono Y."/>
            <person name="Uchiyama I."/>
            <person name="Ito T."/>
            <person name="Fujiyama A."/>
            <person name="Inagaki F."/>
            <person name="Takami H."/>
        </authorList>
    </citation>
    <scope>NUCLEOTIDE SEQUENCE</scope>
    <source>
        <strain evidence="1">Expedition CK06-06</strain>
    </source>
</reference>
<protein>
    <submittedName>
        <fullName evidence="1">Uncharacterized protein</fullName>
    </submittedName>
</protein>
<evidence type="ECO:0000313" key="1">
    <source>
        <dbReference type="EMBL" id="GAI00967.1"/>
    </source>
</evidence>
<proteinExistence type="predicted"/>
<sequence length="39" mass="4487">GYIPVTTYLQEYCEDWSTAFRLNPSIMAARYAKQVSSLI</sequence>
<dbReference type="EMBL" id="BARU01047651">
    <property type="protein sequence ID" value="GAI00967.1"/>
    <property type="molecule type" value="Genomic_DNA"/>
</dbReference>
<dbReference type="AlphaFoldDB" id="X1K1W1"/>
<accession>X1K1W1</accession>
<name>X1K1W1_9ZZZZ</name>
<gene>
    <name evidence="1" type="ORF">S03H2_71288</name>
</gene>